<evidence type="ECO:0000256" key="5">
    <source>
        <dbReference type="SAM" id="Phobius"/>
    </source>
</evidence>
<feature type="transmembrane region" description="Helical" evidence="5">
    <location>
        <begin position="1205"/>
        <end position="1222"/>
    </location>
</feature>
<dbReference type="SUPFAM" id="SSF52540">
    <property type="entry name" value="P-loop containing nucleoside triphosphate hydrolases"/>
    <property type="match status" value="1"/>
</dbReference>
<gene>
    <name evidence="7" type="primary">LOC100697742</name>
</gene>
<dbReference type="InterPro" id="IPR006703">
    <property type="entry name" value="G_AIG1"/>
</dbReference>
<keyword evidence="5" id="KW-0472">Membrane</keyword>
<dbReference type="FunFam" id="3.40.50.300:FF:000366">
    <property type="entry name" value="GTPase, IMAP family member 2"/>
    <property type="match status" value="1"/>
</dbReference>
<evidence type="ECO:0000256" key="1">
    <source>
        <dbReference type="ARBA" id="ARBA00008535"/>
    </source>
</evidence>
<dbReference type="GeneTree" id="ENSGT01150000286992"/>
<organism evidence="7 8">
    <name type="scientific">Oreochromis niloticus</name>
    <name type="common">Nile tilapia</name>
    <name type="synonym">Tilapia nilotica</name>
    <dbReference type="NCBI Taxonomy" id="8128"/>
    <lineage>
        <taxon>Eukaryota</taxon>
        <taxon>Metazoa</taxon>
        <taxon>Chordata</taxon>
        <taxon>Craniata</taxon>
        <taxon>Vertebrata</taxon>
        <taxon>Euteleostomi</taxon>
        <taxon>Actinopterygii</taxon>
        <taxon>Neopterygii</taxon>
        <taxon>Teleostei</taxon>
        <taxon>Neoteleostei</taxon>
        <taxon>Acanthomorphata</taxon>
        <taxon>Ovalentaria</taxon>
        <taxon>Cichlomorphae</taxon>
        <taxon>Cichliformes</taxon>
        <taxon>Cichlidae</taxon>
        <taxon>African cichlids</taxon>
        <taxon>Pseudocrenilabrinae</taxon>
        <taxon>Oreochromini</taxon>
        <taxon>Oreochromis</taxon>
    </lineage>
</organism>
<dbReference type="InterPro" id="IPR016024">
    <property type="entry name" value="ARM-type_fold"/>
</dbReference>
<keyword evidence="3" id="KW-0342">GTP-binding</keyword>
<dbReference type="PANTHER" id="PTHR10903">
    <property type="entry name" value="GTPASE, IMAP FAMILY MEMBER-RELATED"/>
    <property type="match status" value="1"/>
</dbReference>
<feature type="domain" description="AIG1-type G" evidence="6">
    <location>
        <begin position="84"/>
        <end position="281"/>
    </location>
</feature>
<feature type="transmembrane region" description="Helical" evidence="5">
    <location>
        <begin position="414"/>
        <end position="432"/>
    </location>
</feature>
<evidence type="ECO:0000313" key="7">
    <source>
        <dbReference type="Ensembl" id="ENSONIP00000056413.1"/>
    </source>
</evidence>
<dbReference type="PROSITE" id="PS51720">
    <property type="entry name" value="G_AIG1"/>
    <property type="match status" value="1"/>
</dbReference>
<evidence type="ECO:0000256" key="4">
    <source>
        <dbReference type="SAM" id="MobiDB-lite"/>
    </source>
</evidence>
<dbReference type="GO" id="GO:0005525">
    <property type="term" value="F:GTP binding"/>
    <property type="evidence" value="ECO:0007669"/>
    <property type="project" value="UniProtKB-KW"/>
</dbReference>
<comment type="similarity">
    <text evidence="1">Belongs to the TRAFAC class TrmE-Era-EngA-EngB-Septin-like GTPase superfamily. AIG1/Toc34/Toc159-like paraseptin GTPase family. IAN subfamily.</text>
</comment>
<dbReference type="InParanoid" id="A0A669D750"/>
<evidence type="ECO:0000256" key="3">
    <source>
        <dbReference type="ARBA" id="ARBA00023134"/>
    </source>
</evidence>
<protein>
    <recommendedName>
        <fullName evidence="6">AIG1-type G domain-containing protein</fullName>
    </recommendedName>
</protein>
<dbReference type="PANTHER" id="PTHR10903:SF62">
    <property type="entry name" value="GTPASE IMAP FAMILY MEMBER 4-LIKE-RELATED"/>
    <property type="match status" value="1"/>
</dbReference>
<feature type="compositionally biased region" description="Basic and acidic residues" evidence="4">
    <location>
        <begin position="327"/>
        <end position="348"/>
    </location>
</feature>
<keyword evidence="2" id="KW-0547">Nucleotide-binding</keyword>
<name>A0A669D750_ORENI</name>
<dbReference type="AlphaFoldDB" id="A0A669D750"/>
<evidence type="ECO:0000259" key="6">
    <source>
        <dbReference type="PROSITE" id="PS51720"/>
    </source>
</evidence>
<feature type="transmembrane region" description="Helical" evidence="5">
    <location>
        <begin position="388"/>
        <end position="408"/>
    </location>
</feature>
<keyword evidence="5" id="KW-1133">Transmembrane helix</keyword>
<evidence type="ECO:0000313" key="8">
    <source>
        <dbReference type="Proteomes" id="UP000005207"/>
    </source>
</evidence>
<dbReference type="Ensembl" id="ENSONIT00000080555.1">
    <property type="protein sequence ID" value="ENSONIP00000056413.1"/>
    <property type="gene ID" value="ENSONIG00000034061.1"/>
</dbReference>
<dbReference type="SUPFAM" id="SSF48371">
    <property type="entry name" value="ARM repeat"/>
    <property type="match status" value="1"/>
</dbReference>
<keyword evidence="8" id="KW-1185">Reference proteome</keyword>
<feature type="region of interest" description="Disordered" evidence="4">
    <location>
        <begin position="309"/>
        <end position="362"/>
    </location>
</feature>
<dbReference type="Gene3D" id="3.40.50.300">
    <property type="entry name" value="P-loop containing nucleotide triphosphate hydrolases"/>
    <property type="match status" value="1"/>
</dbReference>
<proteinExistence type="inferred from homology"/>
<dbReference type="InterPro" id="IPR027417">
    <property type="entry name" value="P-loop_NTPase"/>
</dbReference>
<accession>A0A669D750</accession>
<dbReference type="Pfam" id="PF04548">
    <property type="entry name" value="AIG1"/>
    <property type="match status" value="1"/>
</dbReference>
<reference evidence="7" key="2">
    <citation type="submission" date="2025-08" db="UniProtKB">
        <authorList>
            <consortium name="Ensembl"/>
        </authorList>
    </citation>
    <scope>IDENTIFICATION</scope>
</reference>
<dbReference type="Proteomes" id="UP000005207">
    <property type="component" value="Linkage group LG3"/>
</dbReference>
<sequence length="1225" mass="137908">MPEHPGIPQPHRESISKHVWLKLTGPAAGSLTEAFCQSVAGLQENVSAKVVTPREAQKDDVTVPPTMIVMEGKAAGAQKYIKVEKLYRIVLLGNTEAGKSSLANIIFGENVFKVDNTECQTESKSVHGRRITLINTPDFSDPGRSEEELKPEILRCITECTPGPHAFVIVLKVEKSTEQQQKAVIEKISQYFSEEVFKYAAVVFTQDGPDSDEMKIKEFIDQNKYLSDLMKKFKSRYHLYNQQGDNISNQSKVAELLNTIDQILKENKGEFDINKMLPQGDPCNKANSSGLWDRLSNFARPAAELVANAFFKPTPGTTTEAEDESNELERETEQAGKGKAEEKTKETEKDEEPNETGKEIEKKQAALDAKKEGLQKEPKKGKNKTKQLVSNGLDIMLTALFGIFLAGVVLGDRVAFTIGVIIAILIVAWMMPKINNLQEWVMKDTSKVPEWVMQEKNKWVIQNLSIIVEWVIKEVSKLAEWLKQKLSNWATQNMIKVAEWVMQKVSKVLEWLMEKTNNIAEHVIKKVRKWLMEKINKVVEGAMQKIRKVTELVMPKIHKVAEAVMPKISKVAEVGGGLVSNVGALFGSFLGLGGTILGGGAAITEVLKTALQTASDIKAVGIGPWLKQNLSKVTEWVMEKVSRVAKRVFEEISKWLMQTLRPVVEWMMPKINKVAEWVGVGAEVLKTALQIASDIKAVGIGPWLKQKLSKVTEWVMEKVSKVAKRVFEEISKRLMQKLSPVVEWMMPKINKVAEWVGVGAEVLKTALQTASDIKAVGIGPWLKQKLSKVTEWVMEKANKVAKRVFEEISKRLMQKLSPVVEWMMPKINKVAEWVGVGAEVLKTALQTASDIRAVGIGPWLKQKLSKVTEWVMQKVSKVAKRVFEEISKRLMQTLRPVVEWMMPKINKVAEWVGVGAEVLKTAPQIASDIKAVGIGPLLKQKLSKVTEWVMGKASKVAKRVFEEISKLLMQTLRPVVEWMMPKINKVAEWVGVGAEVLKTALQIASDIKAVGIGPWLKQKLSKVTEWVMEKVSKVAKPVFEEISKRLMQKLRPVAEWMMPKINKVAEWVGVGAEVLKTALQIASDIKAVGIGPWLKQKLSKVTEWVMGKASKVAKRVFEEISKLLMQKLSPVVEWMMPKVNKVAEWVKQKLNKVEWLIQNVYKIIEWIRKTNQSLQNQSHRSGVILLVFLLFSLLVAWLFHKVPYAEILILLQILLLVIIFFVKQH</sequence>
<dbReference type="InterPro" id="IPR045058">
    <property type="entry name" value="GIMA/IAN/Toc"/>
</dbReference>
<evidence type="ECO:0000256" key="2">
    <source>
        <dbReference type="ARBA" id="ARBA00022741"/>
    </source>
</evidence>
<feature type="transmembrane region" description="Helical" evidence="5">
    <location>
        <begin position="1182"/>
        <end position="1199"/>
    </location>
</feature>
<reference evidence="7" key="3">
    <citation type="submission" date="2025-09" db="UniProtKB">
        <authorList>
            <consortium name="Ensembl"/>
        </authorList>
    </citation>
    <scope>IDENTIFICATION</scope>
</reference>
<keyword evidence="5" id="KW-0812">Transmembrane</keyword>
<reference evidence="8" key="1">
    <citation type="submission" date="2012-01" db="EMBL/GenBank/DDBJ databases">
        <title>The Genome Sequence of Oreochromis niloticus (Nile Tilapia).</title>
        <authorList>
            <consortium name="Broad Institute Genome Assembly Team"/>
            <consortium name="Broad Institute Sequencing Platform"/>
            <person name="Di Palma F."/>
            <person name="Johnson J."/>
            <person name="Lander E.S."/>
            <person name="Lindblad-Toh K."/>
        </authorList>
    </citation>
    <scope>NUCLEOTIDE SEQUENCE [LARGE SCALE GENOMIC DNA]</scope>
</reference>